<dbReference type="SUPFAM" id="SSF55874">
    <property type="entry name" value="ATPase domain of HSP90 chaperone/DNA topoisomerase II/histidine kinase"/>
    <property type="match status" value="1"/>
</dbReference>
<comment type="similarity">
    <text evidence="1 4">Belongs to the DNA mismatch repair MutL/HexB family.</text>
</comment>
<dbReference type="GO" id="GO:0140664">
    <property type="term" value="F:ATP-dependent DNA damage sensor activity"/>
    <property type="evidence" value="ECO:0007669"/>
    <property type="project" value="InterPro"/>
</dbReference>
<dbReference type="InterPro" id="IPR038973">
    <property type="entry name" value="MutL/Mlh/Pms-like"/>
</dbReference>
<gene>
    <name evidence="4 7" type="primary">mutL</name>
    <name evidence="7" type="ORF">Q4F26_01160</name>
</gene>
<feature type="domain" description="MutL C-terminal dimerisation" evidence="5">
    <location>
        <begin position="428"/>
        <end position="570"/>
    </location>
</feature>
<dbReference type="GO" id="GO:0032300">
    <property type="term" value="C:mismatch repair complex"/>
    <property type="evidence" value="ECO:0007669"/>
    <property type="project" value="InterPro"/>
</dbReference>
<protein>
    <recommendedName>
        <fullName evidence="4">DNA mismatch repair protein MutL</fullName>
    </recommendedName>
</protein>
<dbReference type="CDD" id="cd00782">
    <property type="entry name" value="MutL_Trans"/>
    <property type="match status" value="1"/>
</dbReference>
<name>A0AA43RK27_9LACT</name>
<dbReference type="GO" id="GO:0004519">
    <property type="term" value="F:endonuclease activity"/>
    <property type="evidence" value="ECO:0007669"/>
    <property type="project" value="UniProtKB-KW"/>
</dbReference>
<dbReference type="InterPro" id="IPR014721">
    <property type="entry name" value="Ribsml_uS5_D2-typ_fold_subgr"/>
</dbReference>
<dbReference type="Gene3D" id="3.30.230.10">
    <property type="match status" value="1"/>
</dbReference>
<dbReference type="Pfam" id="PF01119">
    <property type="entry name" value="DNA_mis_repair"/>
    <property type="match status" value="1"/>
</dbReference>
<evidence type="ECO:0000313" key="8">
    <source>
        <dbReference type="Proteomes" id="UP001171751"/>
    </source>
</evidence>
<dbReference type="GO" id="GO:0030983">
    <property type="term" value="F:mismatched DNA binding"/>
    <property type="evidence" value="ECO:0007669"/>
    <property type="project" value="InterPro"/>
</dbReference>
<dbReference type="EMBL" id="JAUNQW010000003">
    <property type="protein sequence ID" value="MDO5456930.1"/>
    <property type="molecule type" value="Genomic_DNA"/>
</dbReference>
<dbReference type="Proteomes" id="UP001171751">
    <property type="component" value="Unassembled WGS sequence"/>
</dbReference>
<dbReference type="InterPro" id="IPR042121">
    <property type="entry name" value="MutL_C_regsub"/>
</dbReference>
<evidence type="ECO:0000256" key="3">
    <source>
        <dbReference type="ARBA" id="ARBA00023204"/>
    </source>
</evidence>
<keyword evidence="7" id="KW-0540">Nuclease</keyword>
<keyword evidence="8" id="KW-1185">Reference proteome</keyword>
<dbReference type="NCBIfam" id="TIGR00585">
    <property type="entry name" value="mutl"/>
    <property type="match status" value="1"/>
</dbReference>
<dbReference type="GO" id="GO:0005524">
    <property type="term" value="F:ATP binding"/>
    <property type="evidence" value="ECO:0007669"/>
    <property type="project" value="InterPro"/>
</dbReference>
<evidence type="ECO:0000256" key="2">
    <source>
        <dbReference type="ARBA" id="ARBA00022763"/>
    </source>
</evidence>
<dbReference type="Pfam" id="PF13589">
    <property type="entry name" value="HATPase_c_3"/>
    <property type="match status" value="1"/>
</dbReference>
<dbReference type="Pfam" id="PF08676">
    <property type="entry name" value="MutL_C"/>
    <property type="match status" value="1"/>
</dbReference>
<dbReference type="InterPro" id="IPR013507">
    <property type="entry name" value="DNA_mismatch_S5_2-like"/>
</dbReference>
<keyword evidence="7" id="KW-0378">Hydrolase</keyword>
<dbReference type="FunFam" id="3.30.1370.100:FF:000004">
    <property type="entry name" value="DNA mismatch repair endonuclease MutL"/>
    <property type="match status" value="1"/>
</dbReference>
<dbReference type="SUPFAM" id="SSF118116">
    <property type="entry name" value="DNA mismatch repair protein MutL"/>
    <property type="match status" value="1"/>
</dbReference>
<dbReference type="AlphaFoldDB" id="A0AA43RK27"/>
<dbReference type="PANTHER" id="PTHR10073:SF12">
    <property type="entry name" value="DNA MISMATCH REPAIR PROTEIN MLH1"/>
    <property type="match status" value="1"/>
</dbReference>
<dbReference type="InterPro" id="IPR020667">
    <property type="entry name" value="DNA_mismatch_repair_MutL"/>
</dbReference>
<dbReference type="InterPro" id="IPR014762">
    <property type="entry name" value="DNA_mismatch_repair_CS"/>
</dbReference>
<accession>A0AA43RK27</accession>
<dbReference type="NCBIfam" id="NF000950">
    <property type="entry name" value="PRK00095.1-3"/>
    <property type="match status" value="1"/>
</dbReference>
<dbReference type="InterPro" id="IPR036890">
    <property type="entry name" value="HATPase_C_sf"/>
</dbReference>
<dbReference type="InterPro" id="IPR020568">
    <property type="entry name" value="Ribosomal_Su5_D2-typ_SF"/>
</dbReference>
<dbReference type="Gene3D" id="3.30.1370.100">
    <property type="entry name" value="MutL, C-terminal domain, regulatory subdomain"/>
    <property type="match status" value="1"/>
</dbReference>
<dbReference type="Gene3D" id="3.30.1540.20">
    <property type="entry name" value="MutL, C-terminal domain, dimerisation subdomain"/>
    <property type="match status" value="1"/>
</dbReference>
<comment type="function">
    <text evidence="4">This protein is involved in the repair of mismatches in DNA. It is required for dam-dependent methyl-directed DNA mismatch repair. May act as a 'molecular matchmaker', a protein that promotes the formation of a stable complex between two or more DNA-binding proteins in an ATP-dependent manner without itself being part of a final effector complex.</text>
</comment>
<dbReference type="HAMAP" id="MF_00149">
    <property type="entry name" value="DNA_mis_repair"/>
    <property type="match status" value="1"/>
</dbReference>
<keyword evidence="7" id="KW-0255">Endonuclease</keyword>
<organism evidence="7 8">
    <name type="scientific">Atopococcus tabaci</name>
    <dbReference type="NCBI Taxonomy" id="269774"/>
    <lineage>
        <taxon>Bacteria</taxon>
        <taxon>Bacillati</taxon>
        <taxon>Bacillota</taxon>
        <taxon>Bacilli</taxon>
        <taxon>Lactobacillales</taxon>
        <taxon>Carnobacteriaceae</taxon>
        <taxon>Atopococcus</taxon>
    </lineage>
</organism>
<dbReference type="PANTHER" id="PTHR10073">
    <property type="entry name" value="DNA MISMATCH REPAIR PROTEIN MLH, PMS, MUTL"/>
    <property type="match status" value="1"/>
</dbReference>
<evidence type="ECO:0000256" key="4">
    <source>
        <dbReference type="HAMAP-Rule" id="MF_00149"/>
    </source>
</evidence>
<evidence type="ECO:0000313" key="7">
    <source>
        <dbReference type="EMBL" id="MDO5456930.1"/>
    </source>
</evidence>
<dbReference type="InterPro" id="IPR014790">
    <property type="entry name" value="MutL_C"/>
</dbReference>
<comment type="caution">
    <text evidence="7">The sequence shown here is derived from an EMBL/GenBank/DDBJ whole genome shotgun (WGS) entry which is preliminary data.</text>
</comment>
<dbReference type="Gene3D" id="3.30.565.10">
    <property type="entry name" value="Histidine kinase-like ATPase, C-terminal domain"/>
    <property type="match status" value="1"/>
</dbReference>
<evidence type="ECO:0000259" key="5">
    <source>
        <dbReference type="SMART" id="SM00853"/>
    </source>
</evidence>
<feature type="domain" description="DNA mismatch repair protein S5" evidence="6">
    <location>
        <begin position="208"/>
        <end position="326"/>
    </location>
</feature>
<dbReference type="SUPFAM" id="SSF54211">
    <property type="entry name" value="Ribosomal protein S5 domain 2-like"/>
    <property type="match status" value="1"/>
</dbReference>
<dbReference type="InterPro" id="IPR002099">
    <property type="entry name" value="MutL/Mlh/PMS"/>
</dbReference>
<dbReference type="InterPro" id="IPR037198">
    <property type="entry name" value="MutL_C_sf"/>
</dbReference>
<dbReference type="SMART" id="SM00853">
    <property type="entry name" value="MutL_C"/>
    <property type="match status" value="1"/>
</dbReference>
<proteinExistence type="inferred from homology"/>
<evidence type="ECO:0000259" key="6">
    <source>
        <dbReference type="SMART" id="SM01340"/>
    </source>
</evidence>
<dbReference type="GO" id="GO:0016887">
    <property type="term" value="F:ATP hydrolysis activity"/>
    <property type="evidence" value="ECO:0007669"/>
    <property type="project" value="InterPro"/>
</dbReference>
<keyword evidence="2 4" id="KW-0227">DNA damage</keyword>
<dbReference type="SMART" id="SM01340">
    <property type="entry name" value="DNA_mis_repair"/>
    <property type="match status" value="1"/>
</dbReference>
<keyword evidence="3 4" id="KW-0234">DNA repair</keyword>
<evidence type="ECO:0000256" key="1">
    <source>
        <dbReference type="ARBA" id="ARBA00006082"/>
    </source>
</evidence>
<sequence length="615" mass="69527">MSGIQVMPLSLSNQIAAGEVVERPASVVKELVENALDAGASQIDIRVEEAGLLKIEVTDNGTGISSDQVELAFERHATSKLHEKDDLFRIRSLGFRGEALPSIASVSELTIETSTGKAAGVHLKVKGGEIIAQSAAASRQGTTIVVEHLFYNTPARLKYIKTTQTEMAHISDLINRFSFAHPSVAFRLLSDGNPVLRTAGNGDLRQAIAGVYGVSTAKKMVKISAENFNYQIEGFISTPDITRASNKYITLVINHRVIRNFRLSRAVERGYGSKLMVNRRPIAIVHITTDPLLLDVNVHPTKQEVRISDEDELAELITQAVRESIQTSERIPKALDNMKANQQIKREEKNQQTTMEFNLKNRNPSQAMDSAYLKEEVSPLSFNSSSFFGGYESRPSVGHDEENPVVTAKKRMKQKEEKHVIPFPDLEYFGQMHGTYLFAQNQDGLYIIDQHAAQERIKYEQYREELGKEENHQQQLLVPILLHYPQDDFILIKEHMNELNKVGLYLETFGDQTYIVHSHPIWFEGDQVEETLREMIDFLIENESISLAEFREATAIMMSCKRSIKANHHLENEEARQLLLDLSECENPYNCPHGRPVLVHLTTSDMEKMFKRIQD</sequence>
<dbReference type="InterPro" id="IPR042120">
    <property type="entry name" value="MutL_C_dimsub"/>
</dbReference>
<reference evidence="7" key="1">
    <citation type="submission" date="2023-07" db="EMBL/GenBank/DDBJ databases">
        <title>Between Cages and Wild: Unraveling the Impact of Captivity on Animal Microbiomes and Antimicrobial Resistance.</title>
        <authorList>
            <person name="Schmartz G.P."/>
            <person name="Rehner J."/>
            <person name="Schuff M.J."/>
            <person name="Becker S.L."/>
            <person name="Kravczyk M."/>
            <person name="Gurevich A."/>
            <person name="Francke R."/>
            <person name="Mueller R."/>
            <person name="Keller V."/>
            <person name="Keller A."/>
        </authorList>
    </citation>
    <scope>NUCLEOTIDE SEQUENCE</scope>
    <source>
        <strain evidence="7">S39M_St_73</strain>
    </source>
</reference>
<dbReference type="CDD" id="cd16926">
    <property type="entry name" value="HATPase_MutL-MLH-PMS-like"/>
    <property type="match status" value="1"/>
</dbReference>
<dbReference type="GO" id="GO:0006298">
    <property type="term" value="P:mismatch repair"/>
    <property type="evidence" value="ECO:0007669"/>
    <property type="project" value="UniProtKB-UniRule"/>
</dbReference>
<dbReference type="FunFam" id="3.30.565.10:FF:000003">
    <property type="entry name" value="DNA mismatch repair endonuclease MutL"/>
    <property type="match status" value="1"/>
</dbReference>
<dbReference type="PROSITE" id="PS00058">
    <property type="entry name" value="DNA_MISMATCH_REPAIR_1"/>
    <property type="match status" value="1"/>
</dbReference>